<dbReference type="RefSeq" id="WP_189215223.1">
    <property type="nucleotide sequence ID" value="NZ_BMQK01000001.1"/>
</dbReference>
<evidence type="ECO:0000313" key="3">
    <source>
        <dbReference type="EMBL" id="GGQ42340.1"/>
    </source>
</evidence>
<keyword evidence="2" id="KW-0732">Signal</keyword>
<evidence type="ECO:0000256" key="2">
    <source>
        <dbReference type="SAM" id="SignalP"/>
    </source>
</evidence>
<evidence type="ECO:0000313" key="4">
    <source>
        <dbReference type="Proteomes" id="UP000620156"/>
    </source>
</evidence>
<reference evidence="3" key="2">
    <citation type="submission" date="2020-09" db="EMBL/GenBank/DDBJ databases">
        <authorList>
            <person name="Sun Q."/>
            <person name="Ohkuma M."/>
        </authorList>
    </citation>
    <scope>NUCLEOTIDE SEQUENCE</scope>
    <source>
        <strain evidence="3">JCM 3131</strain>
    </source>
</reference>
<reference evidence="3" key="1">
    <citation type="journal article" date="2014" name="Int. J. Syst. Evol. Microbiol.">
        <title>Complete genome sequence of Corynebacterium casei LMG S-19264T (=DSM 44701T), isolated from a smear-ripened cheese.</title>
        <authorList>
            <consortium name="US DOE Joint Genome Institute (JGI-PGF)"/>
            <person name="Walter F."/>
            <person name="Albersmeier A."/>
            <person name="Kalinowski J."/>
            <person name="Ruckert C."/>
        </authorList>
    </citation>
    <scope>NUCLEOTIDE SEQUENCE</scope>
    <source>
        <strain evidence="3">JCM 3131</strain>
    </source>
</reference>
<dbReference type="EMBL" id="BMQK01000001">
    <property type="protein sequence ID" value="GGQ42340.1"/>
    <property type="molecule type" value="Genomic_DNA"/>
</dbReference>
<name>A0A918B8B1_9ACTN</name>
<feature type="compositionally biased region" description="Basic and acidic residues" evidence="1">
    <location>
        <begin position="33"/>
        <end position="48"/>
    </location>
</feature>
<keyword evidence="4" id="KW-1185">Reference proteome</keyword>
<dbReference type="AlphaFoldDB" id="A0A918B8B1"/>
<evidence type="ECO:0000256" key="1">
    <source>
        <dbReference type="SAM" id="MobiDB-lite"/>
    </source>
</evidence>
<proteinExistence type="predicted"/>
<accession>A0A918B8B1</accession>
<feature type="signal peptide" evidence="2">
    <location>
        <begin position="1"/>
        <end position="27"/>
    </location>
</feature>
<protein>
    <submittedName>
        <fullName evidence="3">Uncharacterized protein</fullName>
    </submittedName>
</protein>
<dbReference type="Proteomes" id="UP000620156">
    <property type="component" value="Unassembled WGS sequence"/>
</dbReference>
<comment type="caution">
    <text evidence="3">The sequence shown here is derived from an EMBL/GenBank/DDBJ whole genome shotgun (WGS) entry which is preliminary data.</text>
</comment>
<feature type="region of interest" description="Disordered" evidence="1">
    <location>
        <begin position="24"/>
        <end position="57"/>
    </location>
</feature>
<feature type="chain" id="PRO_5037955597" evidence="2">
    <location>
        <begin position="28"/>
        <end position="74"/>
    </location>
</feature>
<sequence>MRSLMRSVLVGCATAGLALAGSASAHAGGGGDEGNHDTRVGINKEVHDSGWGSGNGNGVLTPGGGVIFGSFVQD</sequence>
<organism evidence="3 4">
    <name type="scientific">Streptomyces ruber</name>
    <dbReference type="NCBI Taxonomy" id="83378"/>
    <lineage>
        <taxon>Bacteria</taxon>
        <taxon>Bacillati</taxon>
        <taxon>Actinomycetota</taxon>
        <taxon>Actinomycetes</taxon>
        <taxon>Kitasatosporales</taxon>
        <taxon>Streptomycetaceae</taxon>
        <taxon>Streptomyces</taxon>
    </lineage>
</organism>
<gene>
    <name evidence="3" type="ORF">GCM10010145_08880</name>
</gene>